<organism evidence="1 2">
    <name type="scientific">Bradyrhizobium jicamae</name>
    <dbReference type="NCBI Taxonomy" id="280332"/>
    <lineage>
        <taxon>Bacteria</taxon>
        <taxon>Pseudomonadati</taxon>
        <taxon>Pseudomonadota</taxon>
        <taxon>Alphaproteobacteria</taxon>
        <taxon>Hyphomicrobiales</taxon>
        <taxon>Nitrobacteraceae</taxon>
        <taxon>Bradyrhizobium</taxon>
    </lineage>
</organism>
<keyword evidence="2" id="KW-1185">Reference proteome</keyword>
<dbReference type="Proteomes" id="UP001315278">
    <property type="component" value="Unassembled WGS sequence"/>
</dbReference>
<sequence length="83" mass="9153">MAIDWSEVKSPTIREAFRIALSDDGHLSHSEVVEVLRSALADGNISSEEVADLNLVATASETILPRSKFLLLNLAYEVSRLRD</sequence>
<comment type="caution">
    <text evidence="1">The sequence shown here is derived from an EMBL/GenBank/DDBJ whole genome shotgun (WGS) entry which is preliminary data.</text>
</comment>
<evidence type="ECO:0000313" key="2">
    <source>
        <dbReference type="Proteomes" id="UP001315278"/>
    </source>
</evidence>
<name>A0ABS5FY43_9BRAD</name>
<accession>A0ABS5FY43</accession>
<dbReference type="EMBL" id="JAFCJH010000105">
    <property type="protein sequence ID" value="MBR0801749.1"/>
    <property type="molecule type" value="Genomic_DNA"/>
</dbReference>
<proteinExistence type="predicted"/>
<reference evidence="2" key="1">
    <citation type="journal article" date="2021" name="ISME J.">
        <title>Evolutionary origin and ecological implication of a unique nif island in free-living Bradyrhizobium lineages.</title>
        <authorList>
            <person name="Tao J."/>
        </authorList>
    </citation>
    <scope>NUCLEOTIDE SEQUENCE [LARGE SCALE GENOMIC DNA]</scope>
    <source>
        <strain evidence="2">SZCCT0434</strain>
    </source>
</reference>
<gene>
    <name evidence="1" type="ORF">JQ615_41140</name>
</gene>
<evidence type="ECO:0000313" key="1">
    <source>
        <dbReference type="EMBL" id="MBR0801749.1"/>
    </source>
</evidence>
<dbReference type="RefSeq" id="WP_212495665.1">
    <property type="nucleotide sequence ID" value="NZ_JAFCJH010000105.1"/>
</dbReference>
<protein>
    <submittedName>
        <fullName evidence="1">Uncharacterized protein</fullName>
    </submittedName>
</protein>